<accession>A0ABP1GUF4</accession>
<dbReference type="InterPro" id="IPR008271">
    <property type="entry name" value="Ser/Thr_kinase_AS"/>
</dbReference>
<dbReference type="InterPro" id="IPR011009">
    <property type="entry name" value="Kinase-like_dom_sf"/>
</dbReference>
<comment type="similarity">
    <text evidence="4">Belongs to the protein kinase superfamily.</text>
</comment>
<keyword evidence="1 3" id="KW-0547">Nucleotide-binding</keyword>
<protein>
    <submittedName>
        <fullName evidence="6">Kinase</fullName>
    </submittedName>
</protein>
<dbReference type="InterPro" id="IPR000719">
    <property type="entry name" value="Prot_kinase_dom"/>
</dbReference>
<feature type="domain" description="Protein kinase" evidence="5">
    <location>
        <begin position="40"/>
        <end position="325"/>
    </location>
</feature>
<dbReference type="PROSITE" id="PS00108">
    <property type="entry name" value="PROTEIN_KINASE_ST"/>
    <property type="match status" value="1"/>
</dbReference>
<dbReference type="Gene3D" id="3.30.200.20">
    <property type="entry name" value="Phosphorylase Kinase, domain 1"/>
    <property type="match status" value="1"/>
</dbReference>
<reference evidence="6 7" key="1">
    <citation type="submission" date="2024-07" db="EMBL/GenBank/DDBJ databases">
        <authorList>
            <person name="Akdeniz Z."/>
        </authorList>
    </citation>
    <scope>NUCLEOTIDE SEQUENCE [LARGE SCALE GENOMIC DNA]</scope>
</reference>
<dbReference type="PANTHER" id="PTHR24055">
    <property type="entry name" value="MITOGEN-ACTIVATED PROTEIN KINASE"/>
    <property type="match status" value="1"/>
</dbReference>
<dbReference type="SMART" id="SM00220">
    <property type="entry name" value="S_TKc"/>
    <property type="match status" value="1"/>
</dbReference>
<dbReference type="Proteomes" id="UP001642409">
    <property type="component" value="Unassembled WGS sequence"/>
</dbReference>
<gene>
    <name evidence="6" type="ORF">HINF_LOCUS4848</name>
</gene>
<comment type="caution">
    <text evidence="6">The sequence shown here is derived from an EMBL/GenBank/DDBJ whole genome shotgun (WGS) entry which is preliminary data.</text>
</comment>
<keyword evidence="6" id="KW-0808">Transferase</keyword>
<evidence type="ECO:0000256" key="4">
    <source>
        <dbReference type="RuleBase" id="RU000304"/>
    </source>
</evidence>
<keyword evidence="6" id="KW-0418">Kinase</keyword>
<dbReference type="PROSITE" id="PS00107">
    <property type="entry name" value="PROTEIN_KINASE_ATP"/>
    <property type="match status" value="1"/>
</dbReference>
<evidence type="ECO:0000259" key="5">
    <source>
        <dbReference type="PROSITE" id="PS50011"/>
    </source>
</evidence>
<dbReference type="EMBL" id="CAXDID020000009">
    <property type="protein sequence ID" value="CAL5978572.1"/>
    <property type="molecule type" value="Genomic_DNA"/>
</dbReference>
<dbReference type="InterPro" id="IPR017441">
    <property type="entry name" value="Protein_kinase_ATP_BS"/>
</dbReference>
<feature type="binding site" evidence="3">
    <location>
        <position position="70"/>
    </location>
    <ligand>
        <name>ATP</name>
        <dbReference type="ChEBI" id="CHEBI:30616"/>
    </ligand>
</feature>
<keyword evidence="4" id="KW-0723">Serine/threonine-protein kinase</keyword>
<proteinExistence type="inferred from homology"/>
<sequence>MTKRPYYLHTQSILVAIQAFQSIFDCLCNIIPLESCMNKYNQLEQIGEGTYGIVLKCQNKETNEYVAIKKFKEPADPNDPQYLKITSREVQMLYDSKHPFIVRLIEAFKRKVRMYFVFEYCESTVLDLMGKITERDCKLLTLQLLHSLQYLHQKHIVHRDVKPENLLVTYVNKHPILKLCDFGFARSEGGMMTDYVATRWYRAPELLLNSKVYGPSVDVWAVGCLLFELLTSQPLFPGDTDFNTLQMICAMCGGLVPAYQQLFQRNPKYTGLKLNVKPIDFGEYITTRLQKARMSSDSVQILLKILKIDSDDRPNIYELVQNPYFDEVRTEVQQYEEYWYKKENIKPPVFDQEKVLQDMLLQVESTRSRSPPAKLQKASEYASDIRSQPILNTVQNVSLAQVHQTPSKLQPIIKSTPKPFSIQTRDQIPDKISELKEYQNIQLPSYMKPKTPLQNRSISQNMTPQTNIPQLHAQMNAKSVRPKIIRTDAKQNGRISGWK</sequence>
<dbReference type="Pfam" id="PF00069">
    <property type="entry name" value="Pkinase"/>
    <property type="match status" value="1"/>
</dbReference>
<evidence type="ECO:0000256" key="2">
    <source>
        <dbReference type="ARBA" id="ARBA00022840"/>
    </source>
</evidence>
<dbReference type="Gene3D" id="1.10.510.10">
    <property type="entry name" value="Transferase(Phosphotransferase) domain 1"/>
    <property type="match status" value="1"/>
</dbReference>
<dbReference type="SUPFAM" id="SSF56112">
    <property type="entry name" value="Protein kinase-like (PK-like)"/>
    <property type="match status" value="1"/>
</dbReference>
<dbReference type="InterPro" id="IPR050117">
    <property type="entry name" value="MAPK"/>
</dbReference>
<dbReference type="GO" id="GO:0016301">
    <property type="term" value="F:kinase activity"/>
    <property type="evidence" value="ECO:0007669"/>
    <property type="project" value="UniProtKB-KW"/>
</dbReference>
<organism evidence="6 7">
    <name type="scientific">Hexamita inflata</name>
    <dbReference type="NCBI Taxonomy" id="28002"/>
    <lineage>
        <taxon>Eukaryota</taxon>
        <taxon>Metamonada</taxon>
        <taxon>Diplomonadida</taxon>
        <taxon>Hexamitidae</taxon>
        <taxon>Hexamitinae</taxon>
        <taxon>Hexamita</taxon>
    </lineage>
</organism>
<evidence type="ECO:0000313" key="6">
    <source>
        <dbReference type="EMBL" id="CAL5978572.1"/>
    </source>
</evidence>
<keyword evidence="7" id="KW-1185">Reference proteome</keyword>
<evidence type="ECO:0000313" key="7">
    <source>
        <dbReference type="Proteomes" id="UP001642409"/>
    </source>
</evidence>
<evidence type="ECO:0000256" key="1">
    <source>
        <dbReference type="ARBA" id="ARBA00022741"/>
    </source>
</evidence>
<dbReference type="PROSITE" id="PS50011">
    <property type="entry name" value="PROTEIN_KINASE_DOM"/>
    <property type="match status" value="1"/>
</dbReference>
<keyword evidence="2 3" id="KW-0067">ATP-binding</keyword>
<evidence type="ECO:0000256" key="3">
    <source>
        <dbReference type="PROSITE-ProRule" id="PRU10141"/>
    </source>
</evidence>
<name>A0ABP1GUF4_9EUKA</name>